<evidence type="ECO:0000313" key="15">
    <source>
        <dbReference type="Proteomes" id="UP001595974"/>
    </source>
</evidence>
<dbReference type="GO" id="GO:0016787">
    <property type="term" value="F:hydrolase activity"/>
    <property type="evidence" value="ECO:0007669"/>
    <property type="project" value="UniProtKB-KW"/>
</dbReference>
<reference evidence="15" key="1">
    <citation type="journal article" date="2019" name="Int. J. Syst. Evol. Microbiol.">
        <title>The Global Catalogue of Microorganisms (GCM) 10K type strain sequencing project: providing services to taxonomists for standard genome sequencing and annotation.</title>
        <authorList>
            <consortium name="The Broad Institute Genomics Platform"/>
            <consortium name="The Broad Institute Genome Sequencing Center for Infectious Disease"/>
            <person name="Wu L."/>
            <person name="Ma J."/>
        </authorList>
    </citation>
    <scope>NUCLEOTIDE SEQUENCE [LARGE SCALE GENOMIC DNA]</scope>
    <source>
        <strain evidence="15">SHR3</strain>
    </source>
</reference>
<dbReference type="CDD" id="cd06262">
    <property type="entry name" value="metallo-hydrolase-like_MBL-fold"/>
    <property type="match status" value="1"/>
</dbReference>
<dbReference type="SUPFAM" id="SSF56281">
    <property type="entry name" value="Metallo-hydrolase/oxidoreductase"/>
    <property type="match status" value="1"/>
</dbReference>
<evidence type="ECO:0000256" key="1">
    <source>
        <dbReference type="ARBA" id="ARBA00001526"/>
    </source>
</evidence>
<keyword evidence="6" id="KW-0479">Metal-binding</keyword>
<evidence type="ECO:0000256" key="11">
    <source>
        <dbReference type="ARBA" id="ARBA00023251"/>
    </source>
</evidence>
<keyword evidence="15" id="KW-1185">Reference proteome</keyword>
<dbReference type="InterPro" id="IPR036866">
    <property type="entry name" value="RibonucZ/Hydroxyglut_hydro"/>
</dbReference>
<keyword evidence="9 14" id="KW-0378">Hydrolase</keyword>
<dbReference type="SMART" id="SM00849">
    <property type="entry name" value="Lactamase_B"/>
    <property type="match status" value="1"/>
</dbReference>
<evidence type="ECO:0000313" key="14">
    <source>
        <dbReference type="EMBL" id="MFC5770314.1"/>
    </source>
</evidence>
<name>A0ABW1AT29_9RHOO</name>
<gene>
    <name evidence="14" type="ORF">ACFPTN_13100</name>
</gene>
<dbReference type="InterPro" id="IPR050855">
    <property type="entry name" value="NDM-1-like"/>
</dbReference>
<sequence>MSAALRFPPGLQVFERGWLSANNILLLDGDEATLIDSGYVSHAPQTLALLRGALGGRRLARLINTHSHSDHIGGNAAVQREFGCTITVPEGMAAAVADWDEAALLLSTAAQTGERFAADATLAAGDVFAAGGLQWQALAAPGHDMDALVYYNAERRILISGDALWRDGFGILFADVLGSGDGVGAARRTLEAIGRLAVDAVIPGHGAPFSDFDDALERAFARLRAFEDDGARMARNAIRACLTFHLLDARSIALDELPRHLAETPLYREANARFLGLAPDALAAWLVGELERAGVAHREHGALVASAGSSLPPAQAGAPRPAGGAA</sequence>
<evidence type="ECO:0000256" key="6">
    <source>
        <dbReference type="ARBA" id="ARBA00022723"/>
    </source>
</evidence>
<keyword evidence="7" id="KW-0732">Signal</keyword>
<dbReference type="Proteomes" id="UP001595974">
    <property type="component" value="Unassembled WGS sequence"/>
</dbReference>
<dbReference type="PROSITE" id="PS00743">
    <property type="entry name" value="BETA_LACTAMASE_B_1"/>
    <property type="match status" value="1"/>
</dbReference>
<evidence type="ECO:0000256" key="8">
    <source>
        <dbReference type="ARBA" id="ARBA00022764"/>
    </source>
</evidence>
<dbReference type="PANTHER" id="PTHR42951">
    <property type="entry name" value="METALLO-BETA-LACTAMASE DOMAIN-CONTAINING"/>
    <property type="match status" value="1"/>
</dbReference>
<dbReference type="InterPro" id="IPR001279">
    <property type="entry name" value="Metallo-B-lactamas"/>
</dbReference>
<comment type="subcellular location">
    <subcellularLocation>
        <location evidence="3">Periplasm</location>
    </subcellularLocation>
</comment>
<dbReference type="EMBL" id="JBHSOG010000049">
    <property type="protein sequence ID" value="MFC5770314.1"/>
    <property type="molecule type" value="Genomic_DNA"/>
</dbReference>
<comment type="similarity">
    <text evidence="4">Belongs to the metallo-beta-lactamase superfamily. Class-B beta-lactamase family.</text>
</comment>
<dbReference type="Pfam" id="PF00753">
    <property type="entry name" value="Lactamase_B"/>
    <property type="match status" value="1"/>
</dbReference>
<dbReference type="Gene3D" id="3.60.15.10">
    <property type="entry name" value="Ribonuclease Z/Hydroxyacylglutathione hydrolase-like"/>
    <property type="match status" value="1"/>
</dbReference>
<accession>A0ABW1AT29</accession>
<evidence type="ECO:0000256" key="10">
    <source>
        <dbReference type="ARBA" id="ARBA00022833"/>
    </source>
</evidence>
<evidence type="ECO:0000256" key="5">
    <source>
        <dbReference type="ARBA" id="ARBA00012865"/>
    </source>
</evidence>
<comment type="catalytic activity">
    <reaction evidence="1">
        <text>a beta-lactam + H2O = a substituted beta-amino acid</text>
        <dbReference type="Rhea" id="RHEA:20401"/>
        <dbReference type="ChEBI" id="CHEBI:15377"/>
        <dbReference type="ChEBI" id="CHEBI:35627"/>
        <dbReference type="ChEBI" id="CHEBI:140347"/>
        <dbReference type="EC" id="3.5.2.6"/>
    </reaction>
</comment>
<evidence type="ECO:0000256" key="7">
    <source>
        <dbReference type="ARBA" id="ARBA00022729"/>
    </source>
</evidence>
<proteinExistence type="inferred from homology"/>
<evidence type="ECO:0000256" key="4">
    <source>
        <dbReference type="ARBA" id="ARBA00005250"/>
    </source>
</evidence>
<keyword evidence="10" id="KW-0862">Zinc</keyword>
<comment type="caution">
    <text evidence="14">The sequence shown here is derived from an EMBL/GenBank/DDBJ whole genome shotgun (WGS) entry which is preliminary data.</text>
</comment>
<evidence type="ECO:0000256" key="2">
    <source>
        <dbReference type="ARBA" id="ARBA00001947"/>
    </source>
</evidence>
<feature type="domain" description="Metallo-beta-lactamase" evidence="13">
    <location>
        <begin position="20"/>
        <end position="205"/>
    </location>
</feature>
<dbReference type="InterPro" id="IPR001018">
    <property type="entry name" value="Beta-lactamase_class-B_CS"/>
</dbReference>
<evidence type="ECO:0000256" key="3">
    <source>
        <dbReference type="ARBA" id="ARBA00004418"/>
    </source>
</evidence>
<evidence type="ECO:0000256" key="12">
    <source>
        <dbReference type="SAM" id="MobiDB-lite"/>
    </source>
</evidence>
<comment type="cofactor">
    <cofactor evidence="2">
        <name>Zn(2+)</name>
        <dbReference type="ChEBI" id="CHEBI:29105"/>
    </cofactor>
</comment>
<dbReference type="EC" id="3.5.2.6" evidence="5"/>
<keyword evidence="11" id="KW-0046">Antibiotic resistance</keyword>
<keyword evidence="8" id="KW-0574">Periplasm</keyword>
<evidence type="ECO:0000256" key="9">
    <source>
        <dbReference type="ARBA" id="ARBA00022801"/>
    </source>
</evidence>
<organism evidence="14 15">
    <name type="scientific">Thauera sinica</name>
    <dbReference type="NCBI Taxonomy" id="2665146"/>
    <lineage>
        <taxon>Bacteria</taxon>
        <taxon>Pseudomonadati</taxon>
        <taxon>Pseudomonadota</taxon>
        <taxon>Betaproteobacteria</taxon>
        <taxon>Rhodocyclales</taxon>
        <taxon>Zoogloeaceae</taxon>
        <taxon>Thauera</taxon>
    </lineage>
</organism>
<evidence type="ECO:0000259" key="13">
    <source>
        <dbReference type="SMART" id="SM00849"/>
    </source>
</evidence>
<feature type="region of interest" description="Disordered" evidence="12">
    <location>
        <begin position="306"/>
        <end position="326"/>
    </location>
</feature>
<dbReference type="RefSeq" id="WP_096449980.1">
    <property type="nucleotide sequence ID" value="NZ_JBHSOG010000049.1"/>
</dbReference>
<protein>
    <recommendedName>
        <fullName evidence="5">beta-lactamase</fullName>
        <ecNumber evidence="5">3.5.2.6</ecNumber>
    </recommendedName>
</protein>
<feature type="compositionally biased region" description="Low complexity" evidence="12">
    <location>
        <begin position="312"/>
        <end position="326"/>
    </location>
</feature>